<dbReference type="PANTHER" id="PTHR12714">
    <property type="entry name" value="PROTEIN-S ISOPRENYLCYSTEINE O-METHYLTRANSFERASE"/>
    <property type="match status" value="1"/>
</dbReference>
<keyword evidence="6" id="KW-0808">Transferase</keyword>
<feature type="transmembrane region" description="Helical" evidence="5">
    <location>
        <begin position="190"/>
        <end position="210"/>
    </location>
</feature>
<dbReference type="GO" id="GO:0032259">
    <property type="term" value="P:methylation"/>
    <property type="evidence" value="ECO:0007669"/>
    <property type="project" value="UniProtKB-KW"/>
</dbReference>
<comment type="caution">
    <text evidence="6">The sequence shown here is derived from an EMBL/GenBank/DDBJ whole genome shotgun (WGS) entry which is preliminary data.</text>
</comment>
<feature type="transmembrane region" description="Helical" evidence="5">
    <location>
        <begin position="53"/>
        <end position="73"/>
    </location>
</feature>
<dbReference type="Pfam" id="PF04191">
    <property type="entry name" value="PEMT"/>
    <property type="match status" value="1"/>
</dbReference>
<dbReference type="PANTHER" id="PTHR12714:SF9">
    <property type="entry name" value="PROTEIN-S-ISOPRENYLCYSTEINE O-METHYLTRANSFERASE"/>
    <property type="match status" value="1"/>
</dbReference>
<feature type="transmembrane region" description="Helical" evidence="5">
    <location>
        <begin position="31"/>
        <end position="47"/>
    </location>
</feature>
<sequence>MVSETNAKPPLDFSNKGLAVRLGRLFFQSRNFISAPLFVFMLFFFRWEYENDAVLWPTGIALVCLGETLRLWAMRHIGRSARTRRDKARRLVNTGPYAYTRNPLYIGNHLILTGFCVLSELLWFIPAALGLCFVFYNCIVLYEEELLRQRFGEEYLSYMRQTARWIPLPFSALTPDSPWLEAFRRERSTLYGLVAGIAVFALEEFILHLIH</sequence>
<dbReference type="GO" id="GO:0008168">
    <property type="term" value="F:methyltransferase activity"/>
    <property type="evidence" value="ECO:0007669"/>
    <property type="project" value="UniProtKB-KW"/>
</dbReference>
<evidence type="ECO:0000256" key="3">
    <source>
        <dbReference type="ARBA" id="ARBA00022989"/>
    </source>
</evidence>
<dbReference type="Proteomes" id="UP000285961">
    <property type="component" value="Unassembled WGS sequence"/>
</dbReference>
<gene>
    <name evidence="6" type="ORF">C4532_08760</name>
</gene>
<comment type="subcellular location">
    <subcellularLocation>
        <location evidence="1">Endomembrane system</location>
        <topology evidence="1">Multi-pass membrane protein</topology>
    </subcellularLocation>
</comment>
<protein>
    <submittedName>
        <fullName evidence="6">Isoprenylcysteine carboxylmethyltransferase family protein</fullName>
    </submittedName>
</protein>
<dbReference type="EMBL" id="QZKI01000065">
    <property type="protein sequence ID" value="RJP70763.1"/>
    <property type="molecule type" value="Genomic_DNA"/>
</dbReference>
<evidence type="ECO:0000256" key="4">
    <source>
        <dbReference type="ARBA" id="ARBA00023136"/>
    </source>
</evidence>
<keyword evidence="6" id="KW-0489">Methyltransferase</keyword>
<organism evidence="6 7">
    <name type="scientific">Candidatus Abyssobacteria bacterium SURF_17</name>
    <dbReference type="NCBI Taxonomy" id="2093361"/>
    <lineage>
        <taxon>Bacteria</taxon>
        <taxon>Pseudomonadati</taxon>
        <taxon>Candidatus Hydrogenedentota</taxon>
        <taxon>Candidatus Abyssobacteria</taxon>
    </lineage>
</organism>
<reference evidence="6 7" key="1">
    <citation type="journal article" date="2017" name="ISME J.">
        <title>Energy and carbon metabolisms in a deep terrestrial subsurface fluid microbial community.</title>
        <authorList>
            <person name="Momper L."/>
            <person name="Jungbluth S.P."/>
            <person name="Lee M.D."/>
            <person name="Amend J.P."/>
        </authorList>
    </citation>
    <scope>NUCLEOTIDE SEQUENCE [LARGE SCALE GENOMIC DNA]</scope>
    <source>
        <strain evidence="6">SURF_17</strain>
    </source>
</reference>
<evidence type="ECO:0000256" key="1">
    <source>
        <dbReference type="ARBA" id="ARBA00004127"/>
    </source>
</evidence>
<name>A0A419EZG6_9BACT</name>
<proteinExistence type="predicted"/>
<evidence type="ECO:0000256" key="5">
    <source>
        <dbReference type="SAM" id="Phobius"/>
    </source>
</evidence>
<evidence type="ECO:0000313" key="6">
    <source>
        <dbReference type="EMBL" id="RJP70763.1"/>
    </source>
</evidence>
<accession>A0A419EZG6</accession>
<dbReference type="Gene3D" id="1.20.120.1630">
    <property type="match status" value="1"/>
</dbReference>
<dbReference type="AlphaFoldDB" id="A0A419EZG6"/>
<keyword evidence="4 5" id="KW-0472">Membrane</keyword>
<dbReference type="InterPro" id="IPR007318">
    <property type="entry name" value="Phopholipid_MeTrfase"/>
</dbReference>
<evidence type="ECO:0000313" key="7">
    <source>
        <dbReference type="Proteomes" id="UP000285961"/>
    </source>
</evidence>
<feature type="transmembrane region" description="Helical" evidence="5">
    <location>
        <begin position="121"/>
        <end position="142"/>
    </location>
</feature>
<dbReference type="GO" id="GO:0012505">
    <property type="term" value="C:endomembrane system"/>
    <property type="evidence" value="ECO:0007669"/>
    <property type="project" value="UniProtKB-SubCell"/>
</dbReference>
<feature type="transmembrane region" description="Helical" evidence="5">
    <location>
        <begin position="94"/>
        <end position="115"/>
    </location>
</feature>
<evidence type="ECO:0000256" key="2">
    <source>
        <dbReference type="ARBA" id="ARBA00022692"/>
    </source>
</evidence>
<keyword evidence="3 5" id="KW-1133">Transmembrane helix</keyword>
<keyword evidence="2 5" id="KW-0812">Transmembrane</keyword>